<dbReference type="RefSeq" id="WP_208262521.1">
    <property type="nucleotide sequence ID" value="NZ_JAGEOJ010000025.1"/>
</dbReference>
<protein>
    <submittedName>
        <fullName evidence="2">Uncharacterized protein</fullName>
    </submittedName>
</protein>
<name>A0A939T9J4_9ACTN</name>
<dbReference type="EMBL" id="JAGEOJ010000025">
    <property type="protein sequence ID" value="MBO2454329.1"/>
    <property type="molecule type" value="Genomic_DNA"/>
</dbReference>
<evidence type="ECO:0000313" key="3">
    <source>
        <dbReference type="Proteomes" id="UP000669179"/>
    </source>
</evidence>
<organism evidence="2 3">
    <name type="scientific">Actinomadura barringtoniae</name>
    <dbReference type="NCBI Taxonomy" id="1427535"/>
    <lineage>
        <taxon>Bacteria</taxon>
        <taxon>Bacillati</taxon>
        <taxon>Actinomycetota</taxon>
        <taxon>Actinomycetes</taxon>
        <taxon>Streptosporangiales</taxon>
        <taxon>Thermomonosporaceae</taxon>
        <taxon>Actinomadura</taxon>
    </lineage>
</organism>
<feature type="region of interest" description="Disordered" evidence="1">
    <location>
        <begin position="120"/>
        <end position="154"/>
    </location>
</feature>
<feature type="compositionally biased region" description="Low complexity" evidence="1">
    <location>
        <begin position="138"/>
        <end position="154"/>
    </location>
</feature>
<dbReference type="AlphaFoldDB" id="A0A939T9J4"/>
<proteinExistence type="predicted"/>
<accession>A0A939T9J4</accession>
<dbReference type="Proteomes" id="UP000669179">
    <property type="component" value="Unassembled WGS sequence"/>
</dbReference>
<keyword evidence="3" id="KW-1185">Reference proteome</keyword>
<evidence type="ECO:0000256" key="1">
    <source>
        <dbReference type="SAM" id="MobiDB-lite"/>
    </source>
</evidence>
<evidence type="ECO:0000313" key="2">
    <source>
        <dbReference type="EMBL" id="MBO2454329.1"/>
    </source>
</evidence>
<comment type="caution">
    <text evidence="2">The sequence shown here is derived from an EMBL/GenBank/DDBJ whole genome shotgun (WGS) entry which is preliminary data.</text>
</comment>
<reference evidence="2" key="1">
    <citation type="submission" date="2021-03" db="EMBL/GenBank/DDBJ databases">
        <authorList>
            <person name="Kanchanasin P."/>
            <person name="Saeng-In P."/>
            <person name="Phongsopitanun W."/>
            <person name="Yuki M."/>
            <person name="Kudo T."/>
            <person name="Ohkuma M."/>
            <person name="Tanasupawat S."/>
        </authorList>
    </citation>
    <scope>NUCLEOTIDE SEQUENCE</scope>
    <source>
        <strain evidence="2">GKU 128</strain>
    </source>
</reference>
<sequence>MSSDLVVLARRRPDVHAIVDGLIALGEQVEMRGGEPRPTLLYDSSRRLLVTIEDPVLVLAPGEVERLLGAEFAGRVTDTVWWVDVRAVADIPEAEELARKVAEAFSHYLGGTVYPDGAPEAPAKSWKATGGGTQESPGGADADGAAYSGGVIKG</sequence>
<gene>
    <name evidence="2" type="ORF">J4573_45090</name>
</gene>